<evidence type="ECO:0000313" key="1">
    <source>
        <dbReference type="EMBL" id="CAD6502396.1"/>
    </source>
</evidence>
<dbReference type="EMBL" id="CAJHIT010000006">
    <property type="protein sequence ID" value="CAD6502396.1"/>
    <property type="molecule type" value="Genomic_DNA"/>
</dbReference>
<gene>
    <name evidence="1" type="ORF">BGTH12_LOCUS3754</name>
</gene>
<comment type="caution">
    <text evidence="1">The sequence shown here is derived from an EMBL/GenBank/DDBJ whole genome shotgun (WGS) entry which is preliminary data.</text>
</comment>
<proteinExistence type="predicted"/>
<name>A0A9W4D1H2_BLUGR</name>
<protein>
    <submittedName>
        <fullName evidence="1">BgTH12-04988</fullName>
    </submittedName>
</protein>
<dbReference type="Proteomes" id="UP000683417">
    <property type="component" value="Unassembled WGS sequence"/>
</dbReference>
<sequence>MHPSHSLFTIRAAKHLTPPLLCSDCLLVMHH</sequence>
<accession>A0A9W4D1H2</accession>
<evidence type="ECO:0000313" key="2">
    <source>
        <dbReference type="Proteomes" id="UP000683417"/>
    </source>
</evidence>
<dbReference type="AlphaFoldDB" id="A0A9W4D1H2"/>
<organism evidence="1 2">
    <name type="scientific">Blumeria graminis f. sp. triticale</name>
    <dbReference type="NCBI Taxonomy" id="1689686"/>
    <lineage>
        <taxon>Eukaryota</taxon>
        <taxon>Fungi</taxon>
        <taxon>Dikarya</taxon>
        <taxon>Ascomycota</taxon>
        <taxon>Pezizomycotina</taxon>
        <taxon>Leotiomycetes</taxon>
        <taxon>Erysiphales</taxon>
        <taxon>Erysiphaceae</taxon>
        <taxon>Blumeria</taxon>
    </lineage>
</organism>
<reference evidence="1" key="1">
    <citation type="submission" date="2020-10" db="EMBL/GenBank/DDBJ databases">
        <authorList>
            <person name="Muller C M."/>
        </authorList>
    </citation>
    <scope>NUCLEOTIDE SEQUENCE</scope>
    <source>
        <strain evidence="1">THUN-12</strain>
    </source>
</reference>